<dbReference type="SUPFAM" id="SSF53335">
    <property type="entry name" value="S-adenosyl-L-methionine-dependent methyltransferases"/>
    <property type="match status" value="1"/>
</dbReference>
<dbReference type="EMBL" id="JAZHOU010000004">
    <property type="protein sequence ID" value="MEF3079739.1"/>
    <property type="molecule type" value="Genomic_DNA"/>
</dbReference>
<dbReference type="InterPro" id="IPR029063">
    <property type="entry name" value="SAM-dependent_MTases_sf"/>
</dbReference>
<dbReference type="Gene3D" id="3.40.50.150">
    <property type="entry name" value="Vaccinia Virus protein VP39"/>
    <property type="match status" value="1"/>
</dbReference>
<dbReference type="EC" id="2.1.-.-" evidence="2"/>
<accession>A0ABU7W6Y8</accession>
<dbReference type="Proteomes" id="UP001356704">
    <property type="component" value="Unassembled WGS sequence"/>
</dbReference>
<protein>
    <submittedName>
        <fullName evidence="2">Class I SAM-dependent methyltransferase</fullName>
        <ecNumber evidence="2">2.1.-.-</ecNumber>
    </submittedName>
</protein>
<dbReference type="CDD" id="cd02440">
    <property type="entry name" value="AdoMet_MTases"/>
    <property type="match status" value="1"/>
</dbReference>
<gene>
    <name evidence="2" type="ORF">V1468_12030</name>
</gene>
<dbReference type="InterPro" id="IPR013217">
    <property type="entry name" value="Methyltransf_12"/>
</dbReference>
<evidence type="ECO:0000313" key="3">
    <source>
        <dbReference type="Proteomes" id="UP001356704"/>
    </source>
</evidence>
<dbReference type="RefSeq" id="WP_331810480.1">
    <property type="nucleotide sequence ID" value="NZ_JAZHOU010000004.1"/>
</dbReference>
<sequence length="218" mass="24950">MTSKKHKIPWPTKAVMEQIYEKHFWGGNDSDFYSGKGSHDPKIIQPYIDTVIRFLKSHNGQLTVCDLGCGDFNVGRAFVPFTKTYVAIDIVEGLIERNQRLFKANHLTFKCLDIAKDDLPKADCVIIRQVFQHLSNLEIQQILDKLSAYKYLILTEHIPVGEFTPNIDIIANSQNRLRHNSGVDVLAEPFNFKVKRCDVLSEVILDNESRITTTLFIL</sequence>
<dbReference type="GO" id="GO:0008168">
    <property type="term" value="F:methyltransferase activity"/>
    <property type="evidence" value="ECO:0007669"/>
    <property type="project" value="UniProtKB-KW"/>
</dbReference>
<keyword evidence="2" id="KW-0808">Transferase</keyword>
<feature type="domain" description="Methyltransferase type 12" evidence="1">
    <location>
        <begin position="66"/>
        <end position="147"/>
    </location>
</feature>
<dbReference type="Pfam" id="PF08242">
    <property type="entry name" value="Methyltransf_12"/>
    <property type="match status" value="1"/>
</dbReference>
<keyword evidence="3" id="KW-1185">Reference proteome</keyword>
<comment type="caution">
    <text evidence="2">The sequence shown here is derived from an EMBL/GenBank/DDBJ whole genome shotgun (WGS) entry which is preliminary data.</text>
</comment>
<name>A0ABU7W6Y8_9FLAO</name>
<proteinExistence type="predicted"/>
<reference evidence="2 3" key="1">
    <citation type="submission" date="2024-02" db="EMBL/GenBank/DDBJ databases">
        <title>Winogradskyella poriferorum JCM 12885.</title>
        <authorList>
            <person name="Zhang D.-F."/>
            <person name="Fu Z.-Y."/>
        </authorList>
    </citation>
    <scope>NUCLEOTIDE SEQUENCE [LARGE SCALE GENOMIC DNA]</scope>
    <source>
        <strain evidence="2 3">JCM 12885</strain>
    </source>
</reference>
<organism evidence="2 3">
    <name type="scientific">Winogradskyella poriferorum</name>
    <dbReference type="NCBI Taxonomy" id="307627"/>
    <lineage>
        <taxon>Bacteria</taxon>
        <taxon>Pseudomonadati</taxon>
        <taxon>Bacteroidota</taxon>
        <taxon>Flavobacteriia</taxon>
        <taxon>Flavobacteriales</taxon>
        <taxon>Flavobacteriaceae</taxon>
        <taxon>Winogradskyella</taxon>
    </lineage>
</organism>
<evidence type="ECO:0000259" key="1">
    <source>
        <dbReference type="Pfam" id="PF08242"/>
    </source>
</evidence>
<dbReference type="GO" id="GO:0032259">
    <property type="term" value="P:methylation"/>
    <property type="evidence" value="ECO:0007669"/>
    <property type="project" value="UniProtKB-KW"/>
</dbReference>
<evidence type="ECO:0000313" key="2">
    <source>
        <dbReference type="EMBL" id="MEF3079739.1"/>
    </source>
</evidence>
<keyword evidence="2" id="KW-0489">Methyltransferase</keyword>